<feature type="region of interest" description="Disordered" evidence="1">
    <location>
        <begin position="1"/>
        <end position="27"/>
    </location>
</feature>
<organism evidence="3 4">
    <name type="scientific">Streptomyces smyrnaeus</name>
    <dbReference type="NCBI Taxonomy" id="1387713"/>
    <lineage>
        <taxon>Bacteria</taxon>
        <taxon>Bacillati</taxon>
        <taxon>Actinomycetota</taxon>
        <taxon>Actinomycetes</taxon>
        <taxon>Kitasatosporales</taxon>
        <taxon>Streptomycetaceae</taxon>
        <taxon>Streptomyces</taxon>
    </lineage>
</organism>
<comment type="caution">
    <text evidence="3">The sequence shown here is derived from an EMBL/GenBank/DDBJ whole genome shotgun (WGS) entry which is preliminary data.</text>
</comment>
<accession>A0ABS3Y3R7</accession>
<name>A0ABS3Y3R7_9ACTN</name>
<feature type="compositionally biased region" description="Basic and acidic residues" evidence="1">
    <location>
        <begin position="1"/>
        <end position="10"/>
    </location>
</feature>
<reference evidence="3 4" key="1">
    <citation type="submission" date="2021-02" db="EMBL/GenBank/DDBJ databases">
        <title>Streptomyces spirodelae sp. nov., isolated from duckweed.</title>
        <authorList>
            <person name="Saimee Y."/>
            <person name="Duangmal K."/>
        </authorList>
    </citation>
    <scope>NUCLEOTIDE SEQUENCE [LARGE SCALE GENOMIC DNA]</scope>
    <source>
        <strain evidence="3 4">DSM 42105</strain>
    </source>
</reference>
<gene>
    <name evidence="3" type="ORF">JW613_29040</name>
</gene>
<feature type="compositionally biased region" description="Low complexity" evidence="1">
    <location>
        <begin position="94"/>
        <end position="104"/>
    </location>
</feature>
<dbReference type="Pfam" id="PF14016">
    <property type="entry name" value="DUF4232"/>
    <property type="match status" value="1"/>
</dbReference>
<feature type="domain" description="DUF4232" evidence="2">
    <location>
        <begin position="145"/>
        <end position="268"/>
    </location>
</feature>
<dbReference type="Proteomes" id="UP000721954">
    <property type="component" value="Unassembled WGS sequence"/>
</dbReference>
<evidence type="ECO:0000256" key="1">
    <source>
        <dbReference type="SAM" id="MobiDB-lite"/>
    </source>
</evidence>
<evidence type="ECO:0000313" key="3">
    <source>
        <dbReference type="EMBL" id="MBO8202302.1"/>
    </source>
</evidence>
<dbReference type="EMBL" id="JAFFZM010000022">
    <property type="protein sequence ID" value="MBO8202302.1"/>
    <property type="molecule type" value="Genomic_DNA"/>
</dbReference>
<sequence>MTGRRERETTGEGPGRYARSGCRVRRPARPAAVAVMLLTAGVLLAGCGEKDNAASKPRRVDGDAAPAGVTPPEKQKGSSGGKSDHGDAKKKSKGGAASSSEATSGGSGRPADSAGTSGGSGGSGDSGDIGGNGTQPGSGAPGSACTASELNASIGPNRPGAGQNHYALVFTNSSGRTCTVHGFPGFAFINAAGDQVSVPPEREGSSSQAIELSSGASAWAPLSYANPQMTGTRTVTPDAVLLTPPDQRAPLRVDWSGGPVTATGEASVPKIGPLSPGSGS</sequence>
<protein>
    <submittedName>
        <fullName evidence="3">DUF4232 domain-containing protein</fullName>
    </submittedName>
</protein>
<dbReference type="InterPro" id="IPR025326">
    <property type="entry name" value="DUF4232"/>
</dbReference>
<evidence type="ECO:0000259" key="2">
    <source>
        <dbReference type="Pfam" id="PF14016"/>
    </source>
</evidence>
<feature type="compositionally biased region" description="Basic and acidic residues" evidence="1">
    <location>
        <begin position="51"/>
        <end position="62"/>
    </location>
</feature>
<evidence type="ECO:0000313" key="4">
    <source>
        <dbReference type="Proteomes" id="UP000721954"/>
    </source>
</evidence>
<feature type="region of interest" description="Disordered" evidence="1">
    <location>
        <begin position="242"/>
        <end position="280"/>
    </location>
</feature>
<keyword evidence="4" id="KW-1185">Reference proteome</keyword>
<feature type="compositionally biased region" description="Gly residues" evidence="1">
    <location>
        <begin position="116"/>
        <end position="140"/>
    </location>
</feature>
<proteinExistence type="predicted"/>
<feature type="region of interest" description="Disordered" evidence="1">
    <location>
        <begin position="51"/>
        <end position="163"/>
    </location>
</feature>